<dbReference type="InterPro" id="IPR013598">
    <property type="entry name" value="Exportin-1/Importin-b-like"/>
</dbReference>
<dbReference type="SUPFAM" id="SSF48371">
    <property type="entry name" value="ARM repeat"/>
    <property type="match status" value="1"/>
</dbReference>
<dbReference type="Gene3D" id="1.25.10.10">
    <property type="entry name" value="Leucine-rich Repeat Variant"/>
    <property type="match status" value="1"/>
</dbReference>
<proteinExistence type="predicted"/>
<dbReference type="GeneID" id="20661336"/>
<dbReference type="EMBL" id="JH159162">
    <property type="protein sequence ID" value="EGZ07563.1"/>
    <property type="molecule type" value="Genomic_DNA"/>
</dbReference>
<evidence type="ECO:0000259" key="2">
    <source>
        <dbReference type="Pfam" id="PF19273"/>
    </source>
</evidence>
<dbReference type="GO" id="GO:0006611">
    <property type="term" value="P:protein export from nucleus"/>
    <property type="evidence" value="ECO:0007669"/>
    <property type="project" value="InterPro"/>
</dbReference>
<dbReference type="Proteomes" id="UP000002640">
    <property type="component" value="Unassembled WGS sequence"/>
</dbReference>
<gene>
    <name evidence="3" type="ORF">PHYSODRAFT_343184</name>
    <name evidence="4" type="ORF">PHYSODRAFT_529204</name>
</gene>
<name>G5AIW6_PHYSP</name>
<accession>G5AIW6</accession>
<dbReference type="RefSeq" id="XP_009537129.1">
    <property type="nucleotide sequence ID" value="XM_009538834.1"/>
</dbReference>
<dbReference type="KEGG" id="psoj:PHYSODRAFT_529204"/>
<dbReference type="Pfam" id="PF19273">
    <property type="entry name" value="Exportin-5"/>
    <property type="match status" value="1"/>
</dbReference>
<evidence type="ECO:0000313" key="3">
    <source>
        <dbReference type="EMBL" id="EGZ04521.1"/>
    </source>
</evidence>
<dbReference type="GO" id="GO:0005737">
    <property type="term" value="C:cytoplasm"/>
    <property type="evidence" value="ECO:0007669"/>
    <property type="project" value="TreeGrafter"/>
</dbReference>
<dbReference type="InterPro" id="IPR045065">
    <property type="entry name" value="XPO1/5"/>
</dbReference>
<dbReference type="GO" id="GO:0005049">
    <property type="term" value="F:nuclear export signal receptor activity"/>
    <property type="evidence" value="ECO:0007669"/>
    <property type="project" value="InterPro"/>
</dbReference>
<dbReference type="GO" id="GO:0005634">
    <property type="term" value="C:nucleus"/>
    <property type="evidence" value="ECO:0007669"/>
    <property type="project" value="TreeGrafter"/>
</dbReference>
<feature type="domain" description="Exportin-5 C-terminal" evidence="2">
    <location>
        <begin position="318"/>
        <end position="1082"/>
    </location>
</feature>
<dbReference type="GO" id="GO:0003723">
    <property type="term" value="F:RNA binding"/>
    <property type="evidence" value="ECO:0007669"/>
    <property type="project" value="TreeGrafter"/>
</dbReference>
<dbReference type="EMBL" id="JH159180">
    <property type="protein sequence ID" value="EGZ04521.1"/>
    <property type="molecule type" value="Genomic_DNA"/>
</dbReference>
<keyword evidence="5" id="KW-1185">Reference proteome</keyword>
<protein>
    <submittedName>
        <fullName evidence="3">Uncharacterized protein</fullName>
    </submittedName>
</protein>
<evidence type="ECO:0000259" key="1">
    <source>
        <dbReference type="Pfam" id="PF08389"/>
    </source>
</evidence>
<dbReference type="InterPro" id="IPR016024">
    <property type="entry name" value="ARM-type_fold"/>
</dbReference>
<dbReference type="OMA" id="NTVVESH"/>
<reference evidence="3 5" key="1">
    <citation type="journal article" date="2006" name="Science">
        <title>Phytophthora genome sequences uncover evolutionary origins and mechanisms of pathogenesis.</title>
        <authorList>
            <person name="Tyler B.M."/>
            <person name="Tripathy S."/>
            <person name="Zhang X."/>
            <person name="Dehal P."/>
            <person name="Jiang R.H."/>
            <person name="Aerts A."/>
            <person name="Arredondo F.D."/>
            <person name="Baxter L."/>
            <person name="Bensasson D."/>
            <person name="Beynon J.L."/>
            <person name="Chapman J."/>
            <person name="Damasceno C.M."/>
            <person name="Dorrance A.E."/>
            <person name="Dou D."/>
            <person name="Dickerman A.W."/>
            <person name="Dubchak I.L."/>
            <person name="Garbelotto M."/>
            <person name="Gijzen M."/>
            <person name="Gordon S.G."/>
            <person name="Govers F."/>
            <person name="Grunwald N.J."/>
            <person name="Huang W."/>
            <person name="Ivors K.L."/>
            <person name="Jones R.W."/>
            <person name="Kamoun S."/>
            <person name="Krampis K."/>
            <person name="Lamour K.H."/>
            <person name="Lee M.K."/>
            <person name="McDonald W.H."/>
            <person name="Medina M."/>
            <person name="Meijer H.J."/>
            <person name="Nordberg E.K."/>
            <person name="Maclean D.J."/>
            <person name="Ospina-Giraldo M.D."/>
            <person name="Morris P.F."/>
            <person name="Phuntumart V."/>
            <person name="Putnam N.H."/>
            <person name="Rash S."/>
            <person name="Rose J.K."/>
            <person name="Sakihama Y."/>
            <person name="Salamov A.A."/>
            <person name="Savidor A."/>
            <person name="Scheuring C.F."/>
            <person name="Smith B.M."/>
            <person name="Sobral B.W."/>
            <person name="Terry A."/>
            <person name="Torto-Alalibo T.A."/>
            <person name="Win J."/>
            <person name="Xu Z."/>
            <person name="Zhang H."/>
            <person name="Grigoriev I.V."/>
            <person name="Rokhsar D.S."/>
            <person name="Boore J.L."/>
        </authorList>
    </citation>
    <scope>NUCLEOTIDE SEQUENCE [LARGE SCALE GENOMIC DNA]</scope>
    <source>
        <strain evidence="3 5">P6497</strain>
    </source>
</reference>
<dbReference type="GeneID" id="20648478"/>
<dbReference type="PANTHER" id="PTHR11223">
    <property type="entry name" value="EXPORTIN 1/5"/>
    <property type="match status" value="1"/>
</dbReference>
<evidence type="ECO:0000313" key="5">
    <source>
        <dbReference type="Proteomes" id="UP000002640"/>
    </source>
</evidence>
<dbReference type="FunFam" id="1.25.10.10:FF:001789">
    <property type="entry name" value="Uncharacterized protein"/>
    <property type="match status" value="1"/>
</dbReference>
<dbReference type="KEGG" id="psoj:PHYSODRAFT_343184"/>
<dbReference type="GO" id="GO:0042565">
    <property type="term" value="C:RNA nuclear export complex"/>
    <property type="evidence" value="ECO:0007669"/>
    <property type="project" value="TreeGrafter"/>
</dbReference>
<sequence length="1224" mass="136175">MDPQLYQQVLLAVQVSHSPLASAAERQAAYAFCEDFKGRADCALYAAALYRNPGADAGDALELHRRRHFALHVLEHHVLTRWGALPAEEQQRMRAELVALLLRAEDAGGTDSIEPVFVREKKVALLAQMAKRQFPQRWPKLLPELLQVWQAGSAAQIELVLMILRSLAEDCVSSSFNTSIPPARRKDILQGLNVCLPQLFPVVYQELEKQYAVFKSPAASAAERNISQRLIHAALDMLKEFLEWMPLERPVDPSTNFIMVAVLLLDDAEFRVAGAECLEVYMTRGFGKDHRAIMLQSISQIIEKVDTLDLTTLEPDLEANLLFHKKLNDMLVTWGTCQLDVLLLDGAGEQEMALLRVILKNLCKLFAHPSLILTEAQIIFWLTVLKNKTVLKQGEAYLADVLEQLRQVSFDKYFKLGSPEREHPGPQAVACECSREEFDDHNEYISYYGNFRGRLYALIRVLVQLNPTVVLQSLHERLAFVLTQYPAGTDHLSADRGLCTDLSTAYLCHEGISSLIDCIVKQLPPNAMQNPTNHQALQAILQAILSFDTPDPLLKFRQLLVLASFAKYYVLDGSTLTAVFEMLFANINFVMSGEDVHGKMSSGTINVRRRALSSLVSICQAIPAHILPVLPVLCTKAQELFAADRVTDTEGVMLYEMLVLVSNSMENKEERVQFVQQIVQDPLAQWTSPEMTALVSSPQSIVTAIEAAANDEKSKKLLGMIVKTLTTLYGIAKRAGVTYSPKATEDTGAFEAAWPYLLPNLLALVRSLHGLREPAVKEAVLKTSTACWLMSVSVDEVAQLLGGKNQLEEEEVAKLPVASKWSKWHKNVRDISYHLMGVAVGQANFYKNPQVASVLQNSMLSDLDLMEHRHLKGALAYVYLPFLKNCPRELYPSLLDPVLATLFGHFAQRATSIFQRPAAGDKPVQTPWSALVVGIEDAKQEIAREKMVMELTRQVIDFIEYAVDPKTVVGTDTDNPKHVTSPEDAVLRDYILTQSPSLPFAIGAILVQVICWKDTLSCRKAVLLGDKLANVLHADTKYHALLGRELFSAALQGILREHVGHVKEDGLKWEIINLARNIYCRLTLGLTPVEECKGIDPCNQPLRPASSLCAAPREILLSLPDVTPGQVEALDTLLREKHSMKTQKNAFKELLEMPILAIRREQALASGSASPLAGILGSNMSASIKKILDIPEMLVIPSREFEAQVKWQQAQNPNLDTQSLFGAQ</sequence>
<dbReference type="InParanoid" id="G5AIW6"/>
<dbReference type="GO" id="GO:0006405">
    <property type="term" value="P:RNA export from nucleus"/>
    <property type="evidence" value="ECO:0007669"/>
    <property type="project" value="TreeGrafter"/>
</dbReference>
<dbReference type="Pfam" id="PF08389">
    <property type="entry name" value="Xpo1"/>
    <property type="match status" value="1"/>
</dbReference>
<feature type="domain" description="Exportin-1/Importin-beta-like" evidence="1">
    <location>
        <begin position="116"/>
        <end position="278"/>
    </location>
</feature>
<dbReference type="RefSeq" id="XP_009540017.1">
    <property type="nucleotide sequence ID" value="XM_009541722.1"/>
</dbReference>
<organism evidence="5">
    <name type="scientific">Phytophthora sojae (strain P6497)</name>
    <name type="common">Soybean stem and root rot agent</name>
    <name type="synonym">Phytophthora megasperma f. sp. glycines</name>
    <dbReference type="NCBI Taxonomy" id="1094619"/>
    <lineage>
        <taxon>Eukaryota</taxon>
        <taxon>Sar</taxon>
        <taxon>Stramenopiles</taxon>
        <taxon>Oomycota</taxon>
        <taxon>Peronosporomycetes</taxon>
        <taxon>Peronosporales</taxon>
        <taxon>Peronosporaceae</taxon>
        <taxon>Phytophthora</taxon>
    </lineage>
</organism>
<dbReference type="InterPro" id="IPR045478">
    <property type="entry name" value="Exportin-5_C"/>
</dbReference>
<dbReference type="SMR" id="G5AIW6"/>
<dbReference type="AlphaFoldDB" id="G5AIW6"/>
<dbReference type="InterPro" id="IPR011989">
    <property type="entry name" value="ARM-like"/>
</dbReference>
<evidence type="ECO:0000313" key="4">
    <source>
        <dbReference type="EMBL" id="EGZ07563.1"/>
    </source>
</evidence>
<reference evidence="3" key="2">
    <citation type="submission" date="2011-09" db="EMBL/GenBank/DDBJ databases">
        <authorList>
            <consortium name="US DOE Joint Genome Institute (JGI-PGF)"/>
            <person name="Aerts A."/>
            <person name="Grimwood J."/>
            <person name="Schmutz J."/>
            <person name="Lucas S."/>
            <person name="Hammon N."/>
            <person name="Glavina del Rio T."/>
            <person name="Dalin E."/>
            <person name="Tice H."/>
            <person name="Pitluck S."/>
            <person name="Dehal P."/>
            <person name="Chapman J."/>
            <person name="Putman N.H."/>
            <person name="Salamov A.A."/>
            <person name="Terry A."/>
            <person name="Rokhsar D.S."/>
            <person name="Boore J.L."/>
            <person name="Tripathy S."/>
            <person name="Tyler B.M."/>
            <person name="Grigoriev I.V."/>
        </authorList>
    </citation>
    <scope>NUCLEOTIDE SEQUENCE</scope>
    <source>
        <strain evidence="3">P6497</strain>
    </source>
</reference>
<dbReference type="PANTHER" id="PTHR11223:SF3">
    <property type="entry name" value="EXPORTIN-5"/>
    <property type="match status" value="1"/>
</dbReference>
<dbReference type="STRING" id="1094619.G5AIW6"/>